<dbReference type="InterPro" id="IPR035992">
    <property type="entry name" value="Ricin_B-like_lectins"/>
</dbReference>
<dbReference type="InterPro" id="IPR029070">
    <property type="entry name" value="Chitinase_insertion_sf"/>
</dbReference>
<dbReference type="Gene3D" id="2.110.10.10">
    <property type="entry name" value="Hemopexin-like domain"/>
    <property type="match status" value="2"/>
</dbReference>
<dbReference type="InterPro" id="IPR036514">
    <property type="entry name" value="SGNH_hydro_sf"/>
</dbReference>
<dbReference type="Pfam" id="PF06483">
    <property type="entry name" value="ChiC"/>
    <property type="match status" value="1"/>
</dbReference>
<dbReference type="EMBL" id="BMNG01000027">
    <property type="protein sequence ID" value="GGO59160.1"/>
    <property type="molecule type" value="Genomic_DNA"/>
</dbReference>
<dbReference type="Gene3D" id="2.80.10.50">
    <property type="match status" value="4"/>
</dbReference>
<dbReference type="Proteomes" id="UP000656881">
    <property type="component" value="Unassembled WGS sequence"/>
</dbReference>
<feature type="region of interest" description="Disordered" evidence="5">
    <location>
        <begin position="353"/>
        <end position="383"/>
    </location>
</feature>
<dbReference type="InterPro" id="IPR036375">
    <property type="entry name" value="Hemopexin-like_dom_sf"/>
</dbReference>
<evidence type="ECO:0000256" key="4">
    <source>
        <dbReference type="RuleBase" id="RU000489"/>
    </source>
</evidence>
<keyword evidence="2" id="KW-0146">Chitin degradation</keyword>
<keyword evidence="8" id="KW-1185">Reference proteome</keyword>
<dbReference type="PROSITE" id="PS51910">
    <property type="entry name" value="GH18_2"/>
    <property type="match status" value="1"/>
</dbReference>
<dbReference type="InterPro" id="IPR003539">
    <property type="entry name" value="CD_toxinB"/>
</dbReference>
<comment type="caution">
    <text evidence="7">The sequence shown here is derived from an EMBL/GenBank/DDBJ whole genome shotgun (WGS) entry which is preliminary data.</text>
</comment>
<sequence length="2261" mass="246593">MPLVGALALALIAGLLQVLWLPAQPAAAAVSDHRAATWNLQANSKNISNVSGLMEKHNLDVLALQEMPNQDKLPDADGQEMTPIEHDIPNYKPDGTKGSFEAWRVHEYRLKKGFHLFRIFTHRNNRGIGFVTREAVEDFGTEMLTLELRGAEKKKGFRTLGVKIDDDWFYSFHATSESPRGKNNVESALQDFNKFQNSPVGSQSWAVMGDFNRFPSENSDAFKEELSELADTQQGGFRTSQRAVEQSVDLGAMSARAIYSGNSTQTHGAELDFMVARGAANDFKATRLNSMYGSDHNPVVFTSGPAPDPCDTAQTARKSNAATARRATAADDSCSLPPDLPRATVSMGDSFISGEGGRWQGNANTSAKGSWGTDRASGGTEVYEKNGNGSDFCHRSDVAEIKGADIDGVPKERRFNIACSGARTEHVIDQAQGDGSAQGNTPQIEQLAEIAEEHEVSTIALSIGGNDLKFSKLVTDCGWDFIKGNGPCNETASGKVDRDLGQVREKVLSTIEAIRDTMAESGQDQSSYQLVVQSYPAPLPASSEMKYSSTVVDYRRYTEGGCPFYDADADWTRKGAVDSIGTMLRGAAEESEASFLDLRDAFDGHELCAKSTQQASSENTLDKPVPAEDAEWVRFHQGLTTPGETQEVLHPNAYGQKALSACLTKFAVATGGDTSPWTYACRGEKGRKPGDVDLSGDQVIDAAVRTADSGPPNQYIFQGNRYARFEEAADEPLGKVKDISSEWPSLHGTPFVNGFDAAFEAKKYNKRQLILFRGDQYVRVEIPMNGTDDSLAKGPMSITSGFKLFEGTRFANGVDAAVEIGDSRIMLFKGDQMAIFKLDIDGTDDKWVMEPRAISEGLPVLKGTGFENGIGTAMQRTVYDPEPNGSDVYLINGTRALRLYLDEDLAKSKIELGPMSLTELWPSLKGSIFGETPQSPRSVRIFSWLHNQGVGDSVGRQAVLQRHGPNSEYVSTGSDDADTGRWYITGDLKPGQTLETTIRNRTGKYLQADGGRSWQWASVTDTPRVWKIEQASDGLSSRITTDDGKWCLAYEPGSTTWGSLRPCNTSAFEMWKIEYAAVKITPRPQPIDRTGPLRSAKDDLVADVDNANAEPGTRVQALAPKDGPAQKWRARATPKGWQIISALDGAPVLAHDTDKHEARLANDNDGDKNQLWQAEDAGDGWTRLRNGGLCLTAAGADETLAVKDCASGDAGQRWKALGVAPEKPKERTGEIVGLSGKCLDVRSGSDENGTPVQIHDCNGSDAQKWTLPGDGTARALGKCLDVASSGTANGTLTQLWNCNGSGAQQWRPGGNKELRNPGSDRCLDIPSSVAENGRQTQIWDCNGSDAQKWTLPDATPDDDNGKDGDAGDPYDDGEPVRDDKPAASGDCRPDGMAKTAGVNTPYCDVYDEQGREWLGNGRSRRVVGYFTGWRTGAKGDPKYLVGNIPWTKVTHINYAFAHIGKDNKISVGDTSDPKNPATGMTWPGNPRAEMDASLPYKGHFNLLNKYKKRHPSVKTLISVGGWAETREFYSMATNADGSVNQNGIDTFADSVVTFLQTYGFDGVDIDYEYPTALPKTGNPKDWDVADPRRKGLTKGYNALMKTLRQKLDRAGADKGRYFQLTSAGSSSGYLVRGLDSGQALQYQDFVNVMSYDLHGSWNKYVGPQAPLYDDGKDNELAAAGIYDDQKADTKDFQKHGYFNTDWAYHYYRGALPAGRINLGLPYYTRGWRDVQGGQDGLWGTASLPQQGDCPLGTGGRGGDSDCGAGAVGIDNVWHDIEDGKEVAAGSNPLWHAKNLQRGTTPGYLKSYGLDTGREQNKLRGRYEEKYSSQLEAPWLWNADKRVFLSTENERSIDAKAQYVKDNDIGGVMLWELAGDYAERPGGEYGMGYDLTTRLDKSLRAADPYGATKAGQGRTLPRQVIDADVELVDFPTAEKDFYPIQPKLRITNNSKQTLGQDTEISFDIPTSAPPVIKDTGYKEMPIVKPGRSGPNQGGLKADFHRVTIPLGYCEDIPPGKSMDIDVKYYLPITGPANTTVKIGDKEYGVTGDQRRGTDTVEPPAPSSGTCPATDWKPGKTYTPAAGRLWGAFDKGDKGWQFEYQQMNMDHFPDQSRVHLVSPSTTNPNQFWQVKDAGDGWYTIGNSGRCLTATDSGKDLATRDCGDGERQRWRFVPVNDDGTEGQPGGPKHGKLFKLRAATGQEAETANGDNDHETHILTGDPKRATGAYVKHDGFYWYAQWYTTIEPGKTESDGSRPWKKLGPTP</sequence>
<dbReference type="InterPro" id="IPR050314">
    <property type="entry name" value="Glycosyl_Hydrlase_18"/>
</dbReference>
<proteinExistence type="predicted"/>
<dbReference type="Pfam" id="PF00704">
    <property type="entry name" value="Glyco_hydro_18"/>
    <property type="match status" value="1"/>
</dbReference>
<name>A0ABQ2MW43_9ACTN</name>
<keyword evidence="1 4" id="KW-0378">Hydrolase</keyword>
<evidence type="ECO:0000256" key="3">
    <source>
        <dbReference type="ARBA" id="ARBA00023295"/>
    </source>
</evidence>
<keyword evidence="2" id="KW-0624">Polysaccharide degradation</keyword>
<dbReference type="CDD" id="cd00161">
    <property type="entry name" value="beta-trefoil_Ricin-like"/>
    <property type="match status" value="3"/>
</dbReference>
<dbReference type="InterPro" id="IPR018487">
    <property type="entry name" value="Hemopexin-like_repeat"/>
</dbReference>
<dbReference type="CDD" id="cd06548">
    <property type="entry name" value="GH18_chitinase"/>
    <property type="match status" value="1"/>
</dbReference>
<dbReference type="PROSITE" id="PS51642">
    <property type="entry name" value="HEMOPEXIN_2"/>
    <property type="match status" value="2"/>
</dbReference>
<feature type="region of interest" description="Disordered" evidence="5">
    <location>
        <begin position="2043"/>
        <end position="2065"/>
    </location>
</feature>
<dbReference type="SUPFAM" id="SSF54556">
    <property type="entry name" value="Chitinase insertion domain"/>
    <property type="match status" value="1"/>
</dbReference>
<feature type="compositionally biased region" description="Basic and acidic residues" evidence="5">
    <location>
        <begin position="2043"/>
        <end position="2053"/>
    </location>
</feature>
<dbReference type="SMART" id="SM00120">
    <property type="entry name" value="HX"/>
    <property type="match status" value="3"/>
</dbReference>
<protein>
    <recommendedName>
        <fullName evidence="6">GH18 domain-containing protein</fullName>
    </recommendedName>
</protein>
<dbReference type="InterPro" id="IPR036691">
    <property type="entry name" value="Endo/exonu/phosph_ase_sf"/>
</dbReference>
<feature type="region of interest" description="Disordered" evidence="5">
    <location>
        <begin position="1344"/>
        <end position="1394"/>
    </location>
</feature>
<dbReference type="Pfam" id="PF14200">
    <property type="entry name" value="RicinB_lectin_2"/>
    <property type="match status" value="1"/>
</dbReference>
<evidence type="ECO:0000313" key="8">
    <source>
        <dbReference type="Proteomes" id="UP000656881"/>
    </source>
</evidence>
<dbReference type="SUPFAM" id="SSF50370">
    <property type="entry name" value="Ricin B-like lectins"/>
    <property type="match status" value="3"/>
</dbReference>
<evidence type="ECO:0000256" key="5">
    <source>
        <dbReference type="SAM" id="MobiDB-lite"/>
    </source>
</evidence>
<dbReference type="PANTHER" id="PTHR11177:SF308">
    <property type="entry name" value="CHITINASE A"/>
    <property type="match status" value="1"/>
</dbReference>
<evidence type="ECO:0000313" key="7">
    <source>
        <dbReference type="EMBL" id="GGO59160.1"/>
    </source>
</evidence>
<evidence type="ECO:0000259" key="6">
    <source>
        <dbReference type="PROSITE" id="PS51910"/>
    </source>
</evidence>
<dbReference type="Gene3D" id="3.60.10.10">
    <property type="entry name" value="Endonuclease/exonuclease/phosphatase"/>
    <property type="match status" value="1"/>
</dbReference>
<dbReference type="SUPFAM" id="SSF50923">
    <property type="entry name" value="Hemopexin-like domain"/>
    <property type="match status" value="1"/>
</dbReference>
<dbReference type="Gene3D" id="3.20.20.80">
    <property type="entry name" value="Glycosidases"/>
    <property type="match status" value="1"/>
</dbReference>
<dbReference type="SMART" id="SM00458">
    <property type="entry name" value="RICIN"/>
    <property type="match status" value="3"/>
</dbReference>
<gene>
    <name evidence="7" type="ORF">GCM10012286_80120</name>
</gene>
<dbReference type="Pfam" id="PF03372">
    <property type="entry name" value="Exo_endo_phos"/>
    <property type="match status" value="1"/>
</dbReference>
<dbReference type="SUPFAM" id="SSF51445">
    <property type="entry name" value="(Trans)glycosidases"/>
    <property type="match status" value="1"/>
</dbReference>
<dbReference type="InterPro" id="IPR000772">
    <property type="entry name" value="Ricin_B_lectin"/>
</dbReference>
<dbReference type="PROSITE" id="PS01095">
    <property type="entry name" value="GH18_1"/>
    <property type="match status" value="1"/>
</dbReference>
<dbReference type="PRINTS" id="PR01388">
    <property type="entry name" value="CDTOXINB"/>
</dbReference>
<dbReference type="RefSeq" id="WP_189177630.1">
    <property type="nucleotide sequence ID" value="NZ_BMNG01000027.1"/>
</dbReference>
<dbReference type="SMART" id="SM00636">
    <property type="entry name" value="Glyco_18"/>
    <property type="match status" value="1"/>
</dbReference>
<dbReference type="InterPro" id="IPR011583">
    <property type="entry name" value="Chitinase_II/V-like_cat"/>
</dbReference>
<dbReference type="Pfam" id="PF00652">
    <property type="entry name" value="Ricin_B_lectin"/>
    <property type="match status" value="2"/>
</dbReference>
<accession>A0ABQ2MW43</accession>
<evidence type="ECO:0000256" key="2">
    <source>
        <dbReference type="ARBA" id="ARBA00023024"/>
    </source>
</evidence>
<dbReference type="InterPro" id="IPR009470">
    <property type="entry name" value="Chi_C"/>
</dbReference>
<keyword evidence="3 4" id="KW-0326">Glycosidase</keyword>
<dbReference type="InterPro" id="IPR005135">
    <property type="entry name" value="Endo/exonuclease/phosphatase"/>
</dbReference>
<evidence type="ECO:0000256" key="1">
    <source>
        <dbReference type="ARBA" id="ARBA00022801"/>
    </source>
</evidence>
<dbReference type="Gene3D" id="3.40.50.1110">
    <property type="entry name" value="SGNH hydrolase"/>
    <property type="match status" value="1"/>
</dbReference>
<keyword evidence="2" id="KW-0119">Carbohydrate metabolism</keyword>
<dbReference type="SUPFAM" id="SSF56219">
    <property type="entry name" value="DNase I-like"/>
    <property type="match status" value="1"/>
</dbReference>
<dbReference type="PANTHER" id="PTHR11177">
    <property type="entry name" value="CHITINASE"/>
    <property type="match status" value="1"/>
</dbReference>
<dbReference type="InterPro" id="IPR001579">
    <property type="entry name" value="Glyco_hydro_18_chit_AS"/>
</dbReference>
<organism evidence="7 8">
    <name type="scientific">Streptomyces lasiicapitis</name>
    <dbReference type="NCBI Taxonomy" id="1923961"/>
    <lineage>
        <taxon>Bacteria</taxon>
        <taxon>Bacillati</taxon>
        <taxon>Actinomycetota</taxon>
        <taxon>Actinomycetes</taxon>
        <taxon>Kitasatosporales</taxon>
        <taxon>Streptomycetaceae</taxon>
        <taxon>Streptomyces</taxon>
    </lineage>
</organism>
<feature type="domain" description="GH18" evidence="6">
    <location>
        <begin position="1420"/>
        <end position="1901"/>
    </location>
</feature>
<dbReference type="InterPro" id="IPR001223">
    <property type="entry name" value="Glyco_hydro18_cat"/>
</dbReference>
<reference evidence="8" key="1">
    <citation type="journal article" date="2019" name="Int. J. Syst. Evol. Microbiol.">
        <title>The Global Catalogue of Microorganisms (GCM) 10K type strain sequencing project: providing services to taxonomists for standard genome sequencing and annotation.</title>
        <authorList>
            <consortium name="The Broad Institute Genomics Platform"/>
            <consortium name="The Broad Institute Genome Sequencing Center for Infectious Disease"/>
            <person name="Wu L."/>
            <person name="Ma J."/>
        </authorList>
    </citation>
    <scope>NUCLEOTIDE SEQUENCE [LARGE SCALE GENOMIC DNA]</scope>
    <source>
        <strain evidence="8">CGMCC 4.7349</strain>
    </source>
</reference>
<dbReference type="InterPro" id="IPR017853">
    <property type="entry name" value="GH"/>
</dbReference>
<dbReference type="Gene3D" id="3.10.50.10">
    <property type="match status" value="1"/>
</dbReference>
<feature type="compositionally biased region" description="Basic and acidic residues" evidence="5">
    <location>
        <begin position="1374"/>
        <end position="1391"/>
    </location>
</feature>
<dbReference type="PROSITE" id="PS50231">
    <property type="entry name" value="RICIN_B_LECTIN"/>
    <property type="match status" value="3"/>
</dbReference>
<dbReference type="CDD" id="cd23451">
    <property type="entry name" value="beta-trefoil_Ricin_laminarinase"/>
    <property type="match status" value="1"/>
</dbReference>
<dbReference type="SUPFAM" id="SSF52266">
    <property type="entry name" value="SGNH hydrolase"/>
    <property type="match status" value="1"/>
</dbReference>